<keyword evidence="1" id="KW-0813">Transport</keyword>
<dbReference type="GO" id="GO:0005524">
    <property type="term" value="F:ATP binding"/>
    <property type="evidence" value="ECO:0007669"/>
    <property type="project" value="UniProtKB-KW"/>
</dbReference>
<dbReference type="InterPro" id="IPR003439">
    <property type="entry name" value="ABC_transporter-like_ATP-bd"/>
</dbReference>
<evidence type="ECO:0000256" key="2">
    <source>
        <dbReference type="ARBA" id="ARBA00022475"/>
    </source>
</evidence>
<dbReference type="EMBL" id="FOGJ01000015">
    <property type="protein sequence ID" value="SER98650.1"/>
    <property type="molecule type" value="Genomic_DNA"/>
</dbReference>
<evidence type="ECO:0000256" key="4">
    <source>
        <dbReference type="ARBA" id="ARBA00022840"/>
    </source>
</evidence>
<dbReference type="CDD" id="cd03259">
    <property type="entry name" value="ABC_Carb_Solutes_like"/>
    <property type="match status" value="1"/>
</dbReference>
<dbReference type="InterPro" id="IPR017871">
    <property type="entry name" value="ABC_transporter-like_CS"/>
</dbReference>
<dbReference type="AlphaFoldDB" id="A0A1H9TMW1"/>
<sequence>MNIRIENLTKAYGDFKAVDNMNLTVGDGQLVGLLGPSGCGKSTTLFMLAGLTQATTGRIFFGDKEVTKVAPEDRGIGLVFQNYALYPHMTVEDNIMFPLINRKVNKQEARKMAYEMAELVQIEKLLKRKPSELSGGQQQRVAIARALVKKPEVLLLDEPLSNLDAKLRVETREEIRRIQQEVGITTIFVTHDQEEAMSISDQIAVMKTGVVQQFDVPQNMYLNPCNRFVATFLGTPEINIIDVEVSGGAIKCGDVVLRTGVDVKNGTYKAGIRPESFTHRGDDHKYSVNSVRMIGRDLLLHLDMAGGDVRAITHSGQSISAGDTVEFSIRESSIILFGSDDKVIGKF</sequence>
<dbReference type="SUPFAM" id="SSF50331">
    <property type="entry name" value="MOP-like"/>
    <property type="match status" value="1"/>
</dbReference>
<evidence type="ECO:0000313" key="8">
    <source>
        <dbReference type="Proteomes" id="UP000182584"/>
    </source>
</evidence>
<accession>A0A1H9TMW1</accession>
<dbReference type="GO" id="GO:0016887">
    <property type="term" value="F:ATP hydrolysis activity"/>
    <property type="evidence" value="ECO:0007669"/>
    <property type="project" value="InterPro"/>
</dbReference>
<organism evidence="7 8">
    <name type="scientific">Butyrivibrio fibrisolvens</name>
    <dbReference type="NCBI Taxonomy" id="831"/>
    <lineage>
        <taxon>Bacteria</taxon>
        <taxon>Bacillati</taxon>
        <taxon>Bacillota</taxon>
        <taxon>Clostridia</taxon>
        <taxon>Lachnospirales</taxon>
        <taxon>Lachnospiraceae</taxon>
        <taxon>Butyrivibrio</taxon>
    </lineage>
</organism>
<dbReference type="GO" id="GO:0055052">
    <property type="term" value="C:ATP-binding cassette (ABC) transporter complex, substrate-binding subunit-containing"/>
    <property type="evidence" value="ECO:0007669"/>
    <property type="project" value="TreeGrafter"/>
</dbReference>
<dbReference type="SMART" id="SM00382">
    <property type="entry name" value="AAA"/>
    <property type="match status" value="1"/>
</dbReference>
<dbReference type="Pfam" id="PF08402">
    <property type="entry name" value="TOBE_2"/>
    <property type="match status" value="1"/>
</dbReference>
<dbReference type="Gene3D" id="2.40.50.100">
    <property type="match status" value="1"/>
</dbReference>
<keyword evidence="5" id="KW-0472">Membrane</keyword>
<feature type="domain" description="ABC transporter" evidence="6">
    <location>
        <begin position="3"/>
        <end position="233"/>
    </location>
</feature>
<keyword evidence="3" id="KW-0547">Nucleotide-binding</keyword>
<dbReference type="PROSITE" id="PS50893">
    <property type="entry name" value="ABC_TRANSPORTER_2"/>
    <property type="match status" value="1"/>
</dbReference>
<dbReference type="InterPro" id="IPR008995">
    <property type="entry name" value="Mo/tungstate-bd_C_term_dom"/>
</dbReference>
<dbReference type="RefSeq" id="WP_022757397.1">
    <property type="nucleotide sequence ID" value="NZ_FOGJ01000015.1"/>
</dbReference>
<gene>
    <name evidence="7" type="ORF">SAMN04487884_11578</name>
</gene>
<evidence type="ECO:0000313" key="7">
    <source>
        <dbReference type="EMBL" id="SER98650.1"/>
    </source>
</evidence>
<dbReference type="PROSITE" id="PS00211">
    <property type="entry name" value="ABC_TRANSPORTER_1"/>
    <property type="match status" value="1"/>
</dbReference>
<dbReference type="OrthoDB" id="9802264at2"/>
<keyword evidence="4 7" id="KW-0067">ATP-binding</keyword>
<evidence type="ECO:0000256" key="5">
    <source>
        <dbReference type="ARBA" id="ARBA00023136"/>
    </source>
</evidence>
<reference evidence="7 8" key="1">
    <citation type="submission" date="2016-10" db="EMBL/GenBank/DDBJ databases">
        <authorList>
            <person name="de Groot N.N."/>
        </authorList>
    </citation>
    <scope>NUCLEOTIDE SEQUENCE [LARGE SCALE GENOMIC DNA]</scope>
    <source>
        <strain evidence="7 8">AR40</strain>
    </source>
</reference>
<protein>
    <submittedName>
        <fullName evidence="7">Multiple sugar transport system ATP-binding protein</fullName>
    </submittedName>
</protein>
<dbReference type="FunFam" id="3.40.50.300:FF:000042">
    <property type="entry name" value="Maltose/maltodextrin ABC transporter, ATP-binding protein"/>
    <property type="match status" value="1"/>
</dbReference>
<keyword evidence="7" id="KW-0762">Sugar transport</keyword>
<dbReference type="InterPro" id="IPR012340">
    <property type="entry name" value="NA-bd_OB-fold"/>
</dbReference>
<dbReference type="InterPro" id="IPR015853">
    <property type="entry name" value="ABC_transpr_FbpC"/>
</dbReference>
<dbReference type="eggNOG" id="COG3842">
    <property type="taxonomic scope" value="Bacteria"/>
</dbReference>
<evidence type="ECO:0000259" key="6">
    <source>
        <dbReference type="PROSITE" id="PS50893"/>
    </source>
</evidence>
<dbReference type="GO" id="GO:0015408">
    <property type="term" value="F:ABC-type ferric iron transporter activity"/>
    <property type="evidence" value="ECO:0007669"/>
    <property type="project" value="InterPro"/>
</dbReference>
<evidence type="ECO:0000256" key="3">
    <source>
        <dbReference type="ARBA" id="ARBA00022741"/>
    </source>
</evidence>
<dbReference type="Gene3D" id="2.40.50.140">
    <property type="entry name" value="Nucleic acid-binding proteins"/>
    <property type="match status" value="1"/>
</dbReference>
<dbReference type="PANTHER" id="PTHR43875:SF1">
    <property type="entry name" value="OSMOPROTECTIVE COMPOUNDS UPTAKE ATP-BINDING PROTEIN GGTA"/>
    <property type="match status" value="1"/>
</dbReference>
<keyword evidence="2" id="KW-1003">Cell membrane</keyword>
<evidence type="ECO:0000256" key="1">
    <source>
        <dbReference type="ARBA" id="ARBA00022448"/>
    </source>
</evidence>
<proteinExistence type="predicted"/>
<dbReference type="SUPFAM" id="SSF52540">
    <property type="entry name" value="P-loop containing nucleoside triphosphate hydrolases"/>
    <property type="match status" value="1"/>
</dbReference>
<dbReference type="Pfam" id="PF00005">
    <property type="entry name" value="ABC_tran"/>
    <property type="match status" value="1"/>
</dbReference>
<dbReference type="InterPro" id="IPR027417">
    <property type="entry name" value="P-loop_NTPase"/>
</dbReference>
<dbReference type="InterPro" id="IPR003593">
    <property type="entry name" value="AAA+_ATPase"/>
</dbReference>
<name>A0A1H9TMW1_BUTFI</name>
<dbReference type="Proteomes" id="UP000182584">
    <property type="component" value="Unassembled WGS sequence"/>
</dbReference>
<dbReference type="InterPro" id="IPR013611">
    <property type="entry name" value="Transp-assoc_OB_typ2"/>
</dbReference>
<dbReference type="InterPro" id="IPR047641">
    <property type="entry name" value="ABC_transpr_MalK/UgpC-like"/>
</dbReference>
<dbReference type="Gene3D" id="3.40.50.300">
    <property type="entry name" value="P-loop containing nucleotide triphosphate hydrolases"/>
    <property type="match status" value="1"/>
</dbReference>
<dbReference type="PANTHER" id="PTHR43875">
    <property type="entry name" value="MALTODEXTRIN IMPORT ATP-BINDING PROTEIN MSMX"/>
    <property type="match status" value="1"/>
</dbReference>